<accession>A0A6A6K168</accession>
<gene>
    <name evidence="2" type="ORF">EI97DRAFT_454317</name>
</gene>
<proteinExistence type="predicted"/>
<protein>
    <submittedName>
        <fullName evidence="2">Uncharacterized protein</fullName>
    </submittedName>
</protein>
<organism evidence="2 3">
    <name type="scientific">Westerdykella ornata</name>
    <dbReference type="NCBI Taxonomy" id="318751"/>
    <lineage>
        <taxon>Eukaryota</taxon>
        <taxon>Fungi</taxon>
        <taxon>Dikarya</taxon>
        <taxon>Ascomycota</taxon>
        <taxon>Pezizomycotina</taxon>
        <taxon>Dothideomycetes</taxon>
        <taxon>Pleosporomycetidae</taxon>
        <taxon>Pleosporales</taxon>
        <taxon>Sporormiaceae</taxon>
        <taxon>Westerdykella</taxon>
    </lineage>
</organism>
<dbReference type="EMBL" id="ML986484">
    <property type="protein sequence ID" value="KAF2281099.1"/>
    <property type="molecule type" value="Genomic_DNA"/>
</dbReference>
<keyword evidence="1" id="KW-0175">Coiled coil</keyword>
<sequence>MSANNDIFRIRFDAAGDTQISGEQLVELGLFMDHDGSLYTLEDWNNPEGRIPLMEQDLRVRRLVIFYNKVEGSLCIDEHVAKETTSVVEMLEEESNKTAACWIDAERRLKKKAEVTIKTMEHHQAETDRKLQIALAEIDAMKARRAEERIQELEQALSELKLSVDRTIEEKDQAIEQIRVQAGMFRERLRSAEASQDHVNQGLRTSRRRRYCRRNHALANLQETSTHIGDQVSLGDEREIASRNSADALVEDDGQVMF</sequence>
<evidence type="ECO:0000313" key="3">
    <source>
        <dbReference type="Proteomes" id="UP000800097"/>
    </source>
</evidence>
<dbReference type="Proteomes" id="UP000800097">
    <property type="component" value="Unassembled WGS sequence"/>
</dbReference>
<dbReference type="GeneID" id="54553701"/>
<evidence type="ECO:0000256" key="1">
    <source>
        <dbReference type="SAM" id="Coils"/>
    </source>
</evidence>
<name>A0A6A6K168_WESOR</name>
<dbReference type="RefSeq" id="XP_033658636.1">
    <property type="nucleotide sequence ID" value="XM_033800526.1"/>
</dbReference>
<dbReference type="AlphaFoldDB" id="A0A6A6K168"/>
<keyword evidence="3" id="KW-1185">Reference proteome</keyword>
<evidence type="ECO:0000313" key="2">
    <source>
        <dbReference type="EMBL" id="KAF2281099.1"/>
    </source>
</evidence>
<feature type="coiled-coil region" evidence="1">
    <location>
        <begin position="131"/>
        <end position="177"/>
    </location>
</feature>
<reference evidence="2" key="1">
    <citation type="journal article" date="2020" name="Stud. Mycol.">
        <title>101 Dothideomycetes genomes: a test case for predicting lifestyles and emergence of pathogens.</title>
        <authorList>
            <person name="Haridas S."/>
            <person name="Albert R."/>
            <person name="Binder M."/>
            <person name="Bloem J."/>
            <person name="Labutti K."/>
            <person name="Salamov A."/>
            <person name="Andreopoulos B."/>
            <person name="Baker S."/>
            <person name="Barry K."/>
            <person name="Bills G."/>
            <person name="Bluhm B."/>
            <person name="Cannon C."/>
            <person name="Castanera R."/>
            <person name="Culley D."/>
            <person name="Daum C."/>
            <person name="Ezra D."/>
            <person name="Gonzalez J."/>
            <person name="Henrissat B."/>
            <person name="Kuo A."/>
            <person name="Liang C."/>
            <person name="Lipzen A."/>
            <person name="Lutzoni F."/>
            <person name="Magnuson J."/>
            <person name="Mondo S."/>
            <person name="Nolan M."/>
            <person name="Ohm R."/>
            <person name="Pangilinan J."/>
            <person name="Park H.-J."/>
            <person name="Ramirez L."/>
            <person name="Alfaro M."/>
            <person name="Sun H."/>
            <person name="Tritt A."/>
            <person name="Yoshinaga Y."/>
            <person name="Zwiers L.-H."/>
            <person name="Turgeon B."/>
            <person name="Goodwin S."/>
            <person name="Spatafora J."/>
            <person name="Crous P."/>
            <person name="Grigoriev I."/>
        </authorList>
    </citation>
    <scope>NUCLEOTIDE SEQUENCE</scope>
    <source>
        <strain evidence="2">CBS 379.55</strain>
    </source>
</reference>